<dbReference type="InterPro" id="IPR031100">
    <property type="entry name" value="LOG_fam"/>
</dbReference>
<proteinExistence type="inferred from homology"/>
<protein>
    <recommendedName>
        <fullName evidence="3">Cytokinin riboside 5'-monophosphate phosphoribohydrolase</fullName>
        <ecNumber evidence="3">3.2.2.n1</ecNumber>
    </recommendedName>
</protein>
<accession>A0ABV1M8I5</accession>
<evidence type="ECO:0000313" key="4">
    <source>
        <dbReference type="EMBL" id="MEQ6292524.1"/>
    </source>
</evidence>
<keyword evidence="5" id="KW-1185">Reference proteome</keyword>
<comment type="similarity">
    <text evidence="2 3">Belongs to the LOG family.</text>
</comment>
<dbReference type="RefSeq" id="WP_349590939.1">
    <property type="nucleotide sequence ID" value="NZ_JBEFLD010000011.1"/>
</dbReference>
<comment type="caution">
    <text evidence="4">The sequence shown here is derived from an EMBL/GenBank/DDBJ whole genome shotgun (WGS) entry which is preliminary data.</text>
</comment>
<keyword evidence="3" id="KW-0203">Cytokinin biosynthesis</keyword>
<dbReference type="Gene3D" id="3.40.50.450">
    <property type="match status" value="1"/>
</dbReference>
<sequence length="195" mass="20686">MTIQSICLFCGSSSGSNPAYSDAARELGATLAARNINLVYGGGNIGLMGVAADAALAAGGRVIGVIPGFLKEKEVAHDGLSELHVTQTMHERKALMEDLSGGFIALPGGFGTYDELFEMLTWGQLSVHQKPIGLLNVAGFFDPLLAMVQHGVREGFIRESNLALFVVADTLPVLLDGMNSYRAAPVAKWLSHDRI</sequence>
<keyword evidence="3" id="KW-0378">Hydrolase</keyword>
<evidence type="ECO:0000256" key="2">
    <source>
        <dbReference type="ARBA" id="ARBA00006763"/>
    </source>
</evidence>
<evidence type="ECO:0000313" key="5">
    <source>
        <dbReference type="Proteomes" id="UP001433638"/>
    </source>
</evidence>
<evidence type="ECO:0000256" key="3">
    <source>
        <dbReference type="RuleBase" id="RU363015"/>
    </source>
</evidence>
<dbReference type="EMBL" id="JBEFLD010000011">
    <property type="protein sequence ID" value="MEQ6292524.1"/>
    <property type="molecule type" value="Genomic_DNA"/>
</dbReference>
<dbReference type="PANTHER" id="PTHR31223:SF70">
    <property type="entry name" value="LOG FAMILY PROTEIN YJL055W"/>
    <property type="match status" value="1"/>
</dbReference>
<gene>
    <name evidence="4" type="ORF">ABNW52_18070</name>
</gene>
<comment type="catalytic activity">
    <reaction evidence="1">
        <text>AMP + H2O = D-ribose 5-phosphate + adenine</text>
        <dbReference type="Rhea" id="RHEA:20129"/>
        <dbReference type="ChEBI" id="CHEBI:15377"/>
        <dbReference type="ChEBI" id="CHEBI:16708"/>
        <dbReference type="ChEBI" id="CHEBI:78346"/>
        <dbReference type="ChEBI" id="CHEBI:456215"/>
        <dbReference type="EC" id="3.2.2.4"/>
    </reaction>
</comment>
<dbReference type="EC" id="3.2.2.n1" evidence="3"/>
<dbReference type="PANTHER" id="PTHR31223">
    <property type="entry name" value="LOG FAMILY PROTEIN YJL055W"/>
    <property type="match status" value="1"/>
</dbReference>
<dbReference type="NCBIfam" id="TIGR00730">
    <property type="entry name" value="Rossman fold protein, TIGR00730 family"/>
    <property type="match status" value="1"/>
</dbReference>
<name>A0ABV1M8I5_9NEIS</name>
<dbReference type="Pfam" id="PF03641">
    <property type="entry name" value="Lysine_decarbox"/>
    <property type="match status" value="1"/>
</dbReference>
<reference evidence="4" key="1">
    <citation type="submission" date="2024-06" db="EMBL/GenBank/DDBJ databases">
        <title>Genome sequence of Vogesella sp. MAHUQ-64.</title>
        <authorList>
            <person name="Huq M.A."/>
        </authorList>
    </citation>
    <scope>NUCLEOTIDE SEQUENCE</scope>
    <source>
        <strain evidence="4">MAHUQ-64</strain>
    </source>
</reference>
<dbReference type="InterPro" id="IPR005269">
    <property type="entry name" value="LOG"/>
</dbReference>
<evidence type="ECO:0000256" key="1">
    <source>
        <dbReference type="ARBA" id="ARBA00000274"/>
    </source>
</evidence>
<dbReference type="SUPFAM" id="SSF102405">
    <property type="entry name" value="MCP/YpsA-like"/>
    <property type="match status" value="1"/>
</dbReference>
<dbReference type="Proteomes" id="UP001433638">
    <property type="component" value="Unassembled WGS sequence"/>
</dbReference>
<organism evidence="4 5">
    <name type="scientific">Vogesella oryzagri</name>
    <dbReference type="NCBI Taxonomy" id="3160864"/>
    <lineage>
        <taxon>Bacteria</taxon>
        <taxon>Pseudomonadati</taxon>
        <taxon>Pseudomonadota</taxon>
        <taxon>Betaproteobacteria</taxon>
        <taxon>Neisseriales</taxon>
        <taxon>Chromobacteriaceae</taxon>
        <taxon>Vogesella</taxon>
    </lineage>
</organism>